<dbReference type="EMBL" id="CM056802">
    <property type="protein sequence ID" value="KAJ8708057.1"/>
    <property type="molecule type" value="Genomic_DNA"/>
</dbReference>
<reference evidence="1" key="1">
    <citation type="submission" date="2023-03" db="EMBL/GenBank/DDBJ databases">
        <title>Chromosome-level genomes of two armyworms, Mythimna separata and Mythimna loreyi, provide insights into the biosynthesis and reception of sex pheromones.</title>
        <authorList>
            <person name="Zhao H."/>
        </authorList>
    </citation>
    <scope>NUCLEOTIDE SEQUENCE</scope>
    <source>
        <strain evidence="1">BeijingLab</strain>
    </source>
</reference>
<evidence type="ECO:0000313" key="2">
    <source>
        <dbReference type="Proteomes" id="UP001231649"/>
    </source>
</evidence>
<name>A0ACC2Q528_9NEOP</name>
<keyword evidence="2" id="KW-1185">Reference proteome</keyword>
<evidence type="ECO:0000313" key="1">
    <source>
        <dbReference type="EMBL" id="KAJ8708057.1"/>
    </source>
</evidence>
<organism evidence="1 2">
    <name type="scientific">Mythimna loreyi</name>
    <dbReference type="NCBI Taxonomy" id="667449"/>
    <lineage>
        <taxon>Eukaryota</taxon>
        <taxon>Metazoa</taxon>
        <taxon>Ecdysozoa</taxon>
        <taxon>Arthropoda</taxon>
        <taxon>Hexapoda</taxon>
        <taxon>Insecta</taxon>
        <taxon>Pterygota</taxon>
        <taxon>Neoptera</taxon>
        <taxon>Endopterygota</taxon>
        <taxon>Lepidoptera</taxon>
        <taxon>Glossata</taxon>
        <taxon>Ditrysia</taxon>
        <taxon>Noctuoidea</taxon>
        <taxon>Noctuidae</taxon>
        <taxon>Noctuinae</taxon>
        <taxon>Hadenini</taxon>
        <taxon>Mythimna</taxon>
    </lineage>
</organism>
<protein>
    <submittedName>
        <fullName evidence="1">Uncharacterized protein</fullName>
    </submittedName>
</protein>
<proteinExistence type="predicted"/>
<gene>
    <name evidence="1" type="ORF">PYW08_010423</name>
</gene>
<sequence length="399" mass="44277">MSRDLDDIIGLLKGSDPEIFPVFVAKELHKLPPVTFDHVDVTRLLRDILCLKNQICTLEERIVSSEEFNQLKSEVEHMKNASIIDDFSSNAYVNKKRGTRLQNSFLYDSGPIGLNYVPQYENIKSAVLKNNGQSSLERHSSPKAQSKQRNVPAVSFTRIQNGATDAVTLVEAASSTVLSNGARETDCTAEGEADSGSAGVGETEHREAPAGTAVSTLPAMSRQPGGADALDRSVTRNIRSPALCSISNVTSQQISVCDDTLLVPRVTVKTKQVVKDDDSEWQIVRNKNSKRNYKLIGQRGCAVASEGKFKAAEIKVPLFISNVSKETCENDIINYIKEKTNEIVSLKKINMKQNKKYNAYKVYVSKSNLGLFLDDNFWPNGITFRRFVQFMYKTKPVVS</sequence>
<accession>A0ACC2Q528</accession>
<comment type="caution">
    <text evidence="1">The sequence shown here is derived from an EMBL/GenBank/DDBJ whole genome shotgun (WGS) entry which is preliminary data.</text>
</comment>
<dbReference type="Proteomes" id="UP001231649">
    <property type="component" value="Chromosome 26"/>
</dbReference>